<dbReference type="AlphaFoldDB" id="U4LDD4"/>
<keyword evidence="2" id="KW-1185">Reference proteome</keyword>
<protein>
    <submittedName>
        <fullName evidence="1">Uncharacterized protein</fullName>
    </submittedName>
</protein>
<dbReference type="Proteomes" id="UP000018144">
    <property type="component" value="Unassembled WGS sequence"/>
</dbReference>
<reference evidence="1 2" key="1">
    <citation type="journal article" date="2013" name="PLoS Genet.">
        <title>The genome and development-dependent transcriptomes of Pyronema confluens: a window into fungal evolution.</title>
        <authorList>
            <person name="Traeger S."/>
            <person name="Altegoer F."/>
            <person name="Freitag M."/>
            <person name="Gabaldon T."/>
            <person name="Kempken F."/>
            <person name="Kumar A."/>
            <person name="Marcet-Houben M."/>
            <person name="Poggeler S."/>
            <person name="Stajich J.E."/>
            <person name="Nowrousian M."/>
        </authorList>
    </citation>
    <scope>NUCLEOTIDE SEQUENCE [LARGE SCALE GENOMIC DNA]</scope>
    <source>
        <strain evidence="2">CBS 100304</strain>
        <tissue evidence="1">Vegetative mycelium</tissue>
    </source>
</reference>
<organism evidence="1 2">
    <name type="scientific">Pyronema omphalodes (strain CBS 100304)</name>
    <name type="common">Pyronema confluens</name>
    <dbReference type="NCBI Taxonomy" id="1076935"/>
    <lineage>
        <taxon>Eukaryota</taxon>
        <taxon>Fungi</taxon>
        <taxon>Dikarya</taxon>
        <taxon>Ascomycota</taxon>
        <taxon>Pezizomycotina</taxon>
        <taxon>Pezizomycetes</taxon>
        <taxon>Pezizales</taxon>
        <taxon>Pyronemataceae</taxon>
        <taxon>Pyronema</taxon>
    </lineage>
</organism>
<sequence>MSCGSSLTEFTRLSAGSRGGQAGEDSNLHPGDFLVFVVNVGYLWCAWHGNFRTHGARLRSNRRVANNGSLNIDSSILFLGLRQQVAT</sequence>
<proteinExistence type="predicted"/>
<gene>
    <name evidence="1" type="ORF">PCON_05613</name>
</gene>
<dbReference type="EMBL" id="HF935279">
    <property type="protein sequence ID" value="CCX29542.1"/>
    <property type="molecule type" value="Genomic_DNA"/>
</dbReference>
<accession>U4LDD4</accession>
<evidence type="ECO:0000313" key="1">
    <source>
        <dbReference type="EMBL" id="CCX29542.1"/>
    </source>
</evidence>
<evidence type="ECO:0000313" key="2">
    <source>
        <dbReference type="Proteomes" id="UP000018144"/>
    </source>
</evidence>
<name>U4LDD4_PYROM</name>